<dbReference type="AlphaFoldDB" id="A0AAU9T1G6"/>
<evidence type="ECO:0000256" key="2">
    <source>
        <dbReference type="ARBA" id="ARBA00023015"/>
    </source>
</evidence>
<dbReference type="InterPro" id="IPR044822">
    <property type="entry name" value="Myb_DNA-bind_4"/>
</dbReference>
<dbReference type="CDD" id="cd12203">
    <property type="entry name" value="GT1"/>
    <property type="match status" value="1"/>
</dbReference>
<dbReference type="GO" id="GO:0006355">
    <property type="term" value="P:regulation of DNA-templated transcription"/>
    <property type="evidence" value="ECO:0007669"/>
    <property type="project" value="UniProtKB-ARBA"/>
</dbReference>
<gene>
    <name evidence="8" type="ORF">TAV2_LOCUS22285</name>
</gene>
<feature type="region of interest" description="Disordered" evidence="6">
    <location>
        <begin position="308"/>
        <end position="327"/>
    </location>
</feature>
<dbReference type="Proteomes" id="UP000836841">
    <property type="component" value="Chromosome 6"/>
</dbReference>
<comment type="subcellular location">
    <subcellularLocation>
        <location evidence="1">Nucleus</location>
    </subcellularLocation>
</comment>
<protein>
    <recommendedName>
        <fullName evidence="7">Myb-like domain-containing protein</fullName>
    </recommendedName>
</protein>
<dbReference type="SUPFAM" id="SSF46689">
    <property type="entry name" value="Homeodomain-like"/>
    <property type="match status" value="1"/>
</dbReference>
<accession>A0AAU9T1G6</accession>
<dbReference type="SMART" id="SM00717">
    <property type="entry name" value="SANT"/>
    <property type="match status" value="1"/>
</dbReference>
<dbReference type="PANTHER" id="PTHR21654">
    <property type="entry name" value="FI21293P1"/>
    <property type="match status" value="1"/>
</dbReference>
<reference evidence="8 9" key="1">
    <citation type="submission" date="2022-03" db="EMBL/GenBank/DDBJ databases">
        <authorList>
            <person name="Nunn A."/>
            <person name="Chopra R."/>
            <person name="Nunn A."/>
            <person name="Contreras Garrido A."/>
        </authorList>
    </citation>
    <scope>NUCLEOTIDE SEQUENCE [LARGE SCALE GENOMIC DNA]</scope>
</reference>
<keyword evidence="2" id="KW-0805">Transcription regulation</keyword>
<evidence type="ECO:0000256" key="3">
    <source>
        <dbReference type="ARBA" id="ARBA00023125"/>
    </source>
</evidence>
<keyword evidence="3" id="KW-0238">DNA-binding</keyword>
<evidence type="ECO:0000313" key="9">
    <source>
        <dbReference type="Proteomes" id="UP000836841"/>
    </source>
</evidence>
<feature type="domain" description="Myb-like" evidence="7">
    <location>
        <begin position="85"/>
        <end position="141"/>
    </location>
</feature>
<dbReference type="GO" id="GO:0005634">
    <property type="term" value="C:nucleus"/>
    <property type="evidence" value="ECO:0007669"/>
    <property type="project" value="UniProtKB-SubCell"/>
</dbReference>
<keyword evidence="9" id="KW-1185">Reference proteome</keyword>
<organism evidence="8 9">
    <name type="scientific">Thlaspi arvense</name>
    <name type="common">Field penny-cress</name>
    <dbReference type="NCBI Taxonomy" id="13288"/>
    <lineage>
        <taxon>Eukaryota</taxon>
        <taxon>Viridiplantae</taxon>
        <taxon>Streptophyta</taxon>
        <taxon>Embryophyta</taxon>
        <taxon>Tracheophyta</taxon>
        <taxon>Spermatophyta</taxon>
        <taxon>Magnoliopsida</taxon>
        <taxon>eudicotyledons</taxon>
        <taxon>Gunneridae</taxon>
        <taxon>Pentapetalae</taxon>
        <taxon>rosids</taxon>
        <taxon>malvids</taxon>
        <taxon>Brassicales</taxon>
        <taxon>Brassicaceae</taxon>
        <taxon>Thlaspideae</taxon>
        <taxon>Thlaspi</taxon>
    </lineage>
</organism>
<dbReference type="EMBL" id="OU466862">
    <property type="protein sequence ID" value="CAH2074597.1"/>
    <property type="molecule type" value="Genomic_DNA"/>
</dbReference>
<feature type="compositionally biased region" description="Basic residues" evidence="6">
    <location>
        <begin position="42"/>
        <end position="51"/>
    </location>
</feature>
<proteinExistence type="predicted"/>
<dbReference type="PANTHER" id="PTHR21654:SF96">
    <property type="entry name" value="TRIHELIX TRANSCRIPTION FACTOR GT-3A"/>
    <property type="match status" value="1"/>
</dbReference>
<dbReference type="InterPro" id="IPR009057">
    <property type="entry name" value="Homeodomain-like_sf"/>
</dbReference>
<dbReference type="Gene3D" id="1.10.10.60">
    <property type="entry name" value="Homeodomain-like"/>
    <property type="match status" value="1"/>
</dbReference>
<feature type="region of interest" description="Disordered" evidence="6">
    <location>
        <begin position="42"/>
        <end position="65"/>
    </location>
</feature>
<feature type="region of interest" description="Disordered" evidence="6">
    <location>
        <begin position="180"/>
        <end position="211"/>
    </location>
</feature>
<evidence type="ECO:0000256" key="1">
    <source>
        <dbReference type="ARBA" id="ARBA00004123"/>
    </source>
</evidence>
<dbReference type="InterPro" id="IPR001005">
    <property type="entry name" value="SANT/Myb"/>
</dbReference>
<feature type="non-terminal residue" evidence="8">
    <location>
        <position position="356"/>
    </location>
</feature>
<dbReference type="FunFam" id="1.10.10.60:FF:000032">
    <property type="entry name" value="Zinc finger and SCAN domain-containing 20"/>
    <property type="match status" value="1"/>
</dbReference>
<evidence type="ECO:0000256" key="6">
    <source>
        <dbReference type="SAM" id="MobiDB-lite"/>
    </source>
</evidence>
<evidence type="ECO:0000259" key="7">
    <source>
        <dbReference type="PROSITE" id="PS50090"/>
    </source>
</evidence>
<evidence type="ECO:0000313" key="8">
    <source>
        <dbReference type="EMBL" id="CAH2074597.1"/>
    </source>
</evidence>
<evidence type="ECO:0000256" key="4">
    <source>
        <dbReference type="ARBA" id="ARBA00023163"/>
    </source>
</evidence>
<feature type="region of interest" description="Disordered" evidence="6">
    <location>
        <begin position="233"/>
        <end position="254"/>
    </location>
</feature>
<feature type="compositionally biased region" description="Acidic residues" evidence="6">
    <location>
        <begin position="194"/>
        <end position="211"/>
    </location>
</feature>
<keyword evidence="4" id="KW-0804">Transcription</keyword>
<dbReference type="GO" id="GO:0003677">
    <property type="term" value="F:DNA binding"/>
    <property type="evidence" value="ECO:0007669"/>
    <property type="project" value="UniProtKB-KW"/>
</dbReference>
<sequence>LFFQSNLSSFISNPTNKKKNLSHSLYVKKASISIMDRRNPFHHHHHHHQLHHLIQQQQLPPPPQSTMAAMDPGGGGGGGERIPQWSIEETKELLDIREELDQTFMETKRNKLLWEVVAAKMADKGFARSAEQCKSKWKNLVTRYKACETTEPEAIRQQFPFFNEIQSIFAARMQRMLWSEPSTSSKRKHHEFSSDEEEEEEEEEAEEPNQDINEELLSLVETHKKEVDVITASTSTNPRKRAKKGKGVTGSAKAENAGSTLKMLLEDFMKQTVKMDNEWRDAWEMKEKEREKRETEWRRRMAELEEERAAAERRWMEREEERRLREEARAQKRETLIDALLNKLNRDHDDDRHQGF</sequence>
<evidence type="ECO:0000256" key="5">
    <source>
        <dbReference type="ARBA" id="ARBA00023242"/>
    </source>
</evidence>
<keyword evidence="5" id="KW-0539">Nucleus</keyword>
<dbReference type="PROSITE" id="PS50090">
    <property type="entry name" value="MYB_LIKE"/>
    <property type="match status" value="1"/>
</dbReference>
<dbReference type="Pfam" id="PF13837">
    <property type="entry name" value="Myb_DNA-bind_4"/>
    <property type="match status" value="1"/>
</dbReference>
<name>A0AAU9T1G6_THLAR</name>